<dbReference type="EMBL" id="DWXN01000012">
    <property type="protein sequence ID" value="HJB75220.1"/>
    <property type="molecule type" value="Genomic_DNA"/>
</dbReference>
<protein>
    <submittedName>
        <fullName evidence="2">Uncharacterized protein</fullName>
    </submittedName>
</protein>
<keyword evidence="1" id="KW-0472">Membrane</keyword>
<proteinExistence type="predicted"/>
<reference evidence="2" key="1">
    <citation type="journal article" date="2021" name="PeerJ">
        <title>Extensive microbial diversity within the chicken gut microbiome revealed by metagenomics and culture.</title>
        <authorList>
            <person name="Gilroy R."/>
            <person name="Ravi A."/>
            <person name="Getino M."/>
            <person name="Pursley I."/>
            <person name="Horton D.L."/>
            <person name="Alikhan N.F."/>
            <person name="Baker D."/>
            <person name="Gharbi K."/>
            <person name="Hall N."/>
            <person name="Watson M."/>
            <person name="Adriaenssens E.M."/>
            <person name="Foster-Nyarko E."/>
            <person name="Jarju S."/>
            <person name="Secka A."/>
            <person name="Antonio M."/>
            <person name="Oren A."/>
            <person name="Chaudhuri R.R."/>
            <person name="La Ragione R."/>
            <person name="Hildebrand F."/>
            <person name="Pallen M.J."/>
        </authorList>
    </citation>
    <scope>NUCLEOTIDE SEQUENCE</scope>
    <source>
        <strain evidence="2">CHK188-16595</strain>
    </source>
</reference>
<feature type="transmembrane region" description="Helical" evidence="1">
    <location>
        <begin position="79"/>
        <end position="97"/>
    </location>
</feature>
<gene>
    <name evidence="2" type="ORF">IAA37_06055</name>
</gene>
<name>A0A9D2MI32_9FIRM</name>
<comment type="caution">
    <text evidence="2">The sequence shown here is derived from an EMBL/GenBank/DDBJ whole genome shotgun (WGS) entry which is preliminary data.</text>
</comment>
<sequence length="123" mass="14026">MMDKKNLLSNFQISALSIVIVLAMLICGELTGYDFNRVQHLELLGIALPLGAILLLPYVKDPFKAREYKKIFGSKEGRIIQIITVLINIPMIIYIWYQTAENSINPDFLDRFGQTIVHFLIGQ</sequence>
<keyword evidence="1" id="KW-0812">Transmembrane</keyword>
<reference evidence="2" key="2">
    <citation type="submission" date="2021-04" db="EMBL/GenBank/DDBJ databases">
        <authorList>
            <person name="Gilroy R."/>
        </authorList>
    </citation>
    <scope>NUCLEOTIDE SEQUENCE</scope>
    <source>
        <strain evidence="2">CHK188-16595</strain>
    </source>
</reference>
<organism evidence="2 3">
    <name type="scientific">Candidatus Eubacterium faecale</name>
    <dbReference type="NCBI Taxonomy" id="2838568"/>
    <lineage>
        <taxon>Bacteria</taxon>
        <taxon>Bacillati</taxon>
        <taxon>Bacillota</taxon>
        <taxon>Clostridia</taxon>
        <taxon>Eubacteriales</taxon>
        <taxon>Eubacteriaceae</taxon>
        <taxon>Eubacterium</taxon>
    </lineage>
</organism>
<feature type="transmembrane region" description="Helical" evidence="1">
    <location>
        <begin position="38"/>
        <end position="59"/>
    </location>
</feature>
<keyword evidence="1" id="KW-1133">Transmembrane helix</keyword>
<evidence type="ECO:0000313" key="2">
    <source>
        <dbReference type="EMBL" id="HJB75220.1"/>
    </source>
</evidence>
<dbReference type="AlphaFoldDB" id="A0A9D2MI32"/>
<accession>A0A9D2MI32</accession>
<evidence type="ECO:0000313" key="3">
    <source>
        <dbReference type="Proteomes" id="UP000823877"/>
    </source>
</evidence>
<feature type="transmembrane region" description="Helical" evidence="1">
    <location>
        <begin position="7"/>
        <end position="26"/>
    </location>
</feature>
<evidence type="ECO:0000256" key="1">
    <source>
        <dbReference type="SAM" id="Phobius"/>
    </source>
</evidence>
<dbReference type="Proteomes" id="UP000823877">
    <property type="component" value="Unassembled WGS sequence"/>
</dbReference>